<dbReference type="RefSeq" id="YP_009508865.1">
    <property type="nucleotide sequence ID" value="NC_039070.1"/>
</dbReference>
<evidence type="ECO:0000313" key="1">
    <source>
        <dbReference type="EMBL" id="AMR73071.1"/>
    </source>
</evidence>
<name>A0A142J7I2_9VIRU</name>
<accession>A0A142J7I2</accession>
<dbReference type="OrthoDB" id="9195at10239"/>
<protein>
    <submittedName>
        <fullName evidence="1">Replication associated protein</fullName>
    </submittedName>
</protein>
<proteinExistence type="predicted"/>
<evidence type="ECO:0000313" key="2">
    <source>
        <dbReference type="Proteomes" id="UP000241097"/>
    </source>
</evidence>
<reference evidence="1 2" key="1">
    <citation type="journal article" date="2016" name="Arch. Virol.">
        <title>The fecal virome of South and Central American children with diarrhea includes small circular DNA viral genomes of unknown origin.</title>
        <authorList>
            <person name="Phan T.G."/>
            <person name="da Costa A.C."/>
            <person name="Del Valle Mendoza J."/>
            <person name="Bucardo-Rivera F."/>
            <person name="Nordgren J."/>
            <person name="O'Ryan M."/>
            <person name="Deng X."/>
            <person name="Delwart E."/>
        </authorList>
    </citation>
    <scope>NUCLEOTIDE SEQUENCE [LARGE SCALE GENOMIC DNA]</scope>
    <source>
        <strain evidence="1 2">SmaCV2</strain>
    </source>
</reference>
<dbReference type="KEGG" id="vg:37620389"/>
<dbReference type="Proteomes" id="UP000241097">
    <property type="component" value="Segment"/>
</dbReference>
<dbReference type="GeneID" id="37620389"/>
<sequence>MDIMATIGRTGYSGFAEIMAIIRELDIHKWIIGAEVGAGGYQHWQCRFKTRLSPEERIEGLEWDLKTATVKQKKRTVGPAEQMTEKLRARIGDGPSIYTAECSDNWEYEAKEGAYLASWDTMKVRSTRFGKPSWQQEVALQALRDTNDRQVVVWYDPQGNIGKSWLTNHLYEQGLAYCIPATMNNIEGIIKTVASLAVKDRDMGYPPRPYVIIDIPRSWKWSEQLYTAIESIKDGLIMDPRYSAQPINIRGVKVMVMTNTMPKIDKLSSDRWVIHTNP</sequence>
<keyword evidence="2" id="KW-1185">Reference proteome</keyword>
<organism evidence="1 2">
    <name type="scientific">Human feces smacovirus 2</name>
    <dbReference type="NCBI Taxonomy" id="1820158"/>
    <lineage>
        <taxon>Viruses</taxon>
        <taxon>Monodnaviria</taxon>
        <taxon>Shotokuvirae</taxon>
        <taxon>Cressdnaviricota</taxon>
        <taxon>Arfiviricetes</taxon>
        <taxon>Cremevirales</taxon>
        <taxon>Smacoviridae</taxon>
        <taxon>Porprismacovirus</taxon>
        <taxon>Porprismacovirus humas1</taxon>
    </lineage>
</organism>
<dbReference type="EMBL" id="KT600068">
    <property type="protein sequence ID" value="AMR73071.1"/>
    <property type="molecule type" value="Genomic_DNA"/>
</dbReference>